<dbReference type="EMBL" id="JQ513383">
    <property type="protein sequence ID" value="AFA44534.1"/>
    <property type="molecule type" value="Genomic_DNA"/>
</dbReference>
<gene>
    <name evidence="1" type="ORF">RaK2_00261</name>
</gene>
<organism evidence="1 2">
    <name type="scientific">Klebsiella phage vB_KleM_RaK2</name>
    <dbReference type="NCBI Taxonomy" id="1147094"/>
    <lineage>
        <taxon>Viruses</taxon>
        <taxon>Duplodnaviria</taxon>
        <taxon>Heunggongvirae</taxon>
        <taxon>Uroviricota</taxon>
        <taxon>Caudoviricetes</taxon>
        <taxon>Alcyoneusvirus</taxon>
        <taxon>Alcyoneusvirus RaK2</taxon>
    </lineage>
</organism>
<name>H6X468_9CAUD</name>
<dbReference type="Proteomes" id="UP000007524">
    <property type="component" value="Segment"/>
</dbReference>
<accession>H6X468</accession>
<dbReference type="GeneID" id="14012849"/>
<reference evidence="1 2" key="1">
    <citation type="journal article" date="2012" name="J. Virol.">
        <title>Genome of Klebsiella sp.-Infecting Bacteriophage vB_KleM_RaK2.</title>
        <authorList>
            <person name="Simoliunas E."/>
            <person name="Kaliniene L."/>
            <person name="Truncaite L."/>
            <person name="Klausa V."/>
            <person name="Zajanckauskaite A."/>
            <person name="Meskys R."/>
        </authorList>
    </citation>
    <scope>NUCLEOTIDE SEQUENCE [LARGE SCALE GENOMIC DNA]</scope>
</reference>
<protein>
    <submittedName>
        <fullName evidence="1">Uncharacterized protein</fullName>
    </submittedName>
</protein>
<proteinExistence type="predicted"/>
<keyword evidence="2" id="KW-1185">Reference proteome</keyword>
<dbReference type="RefSeq" id="YP_007007416.1">
    <property type="nucleotide sequence ID" value="NC_019526.1"/>
</dbReference>
<sequence length="87" mass="10195">MNIYTVTGIHMAQFTGTFPMIGGVPVNTIPKKFKFRISADNEVHAYYKVIEKYNVYNTCNYFYIIYDVKVDIHYTPYSKNNLINILI</sequence>
<dbReference type="KEGG" id="vg:14012849"/>
<evidence type="ECO:0000313" key="1">
    <source>
        <dbReference type="EMBL" id="AFA44534.1"/>
    </source>
</evidence>
<evidence type="ECO:0000313" key="2">
    <source>
        <dbReference type="Proteomes" id="UP000007524"/>
    </source>
</evidence>